<dbReference type="InterPro" id="IPR006694">
    <property type="entry name" value="Fatty_acid_hydroxylase"/>
</dbReference>
<feature type="domain" description="Fatty acid hydroxylase" evidence="5">
    <location>
        <begin position="136"/>
        <end position="276"/>
    </location>
</feature>
<evidence type="ECO:0000313" key="6">
    <source>
        <dbReference type="EMBL" id="QXM23522.1"/>
    </source>
</evidence>
<keyword evidence="2" id="KW-0812">Transmembrane</keyword>
<dbReference type="AlphaFoldDB" id="A0A975TZR2"/>
<dbReference type="GO" id="GO:0016020">
    <property type="term" value="C:membrane"/>
    <property type="evidence" value="ECO:0007669"/>
    <property type="project" value="UniProtKB-SubCell"/>
</dbReference>
<dbReference type="EMBL" id="CP076448">
    <property type="protein sequence ID" value="QXM23522.1"/>
    <property type="molecule type" value="Genomic_DNA"/>
</dbReference>
<organism evidence="6 7">
    <name type="scientific">Elioraea tepida</name>
    <dbReference type="NCBI Taxonomy" id="2843330"/>
    <lineage>
        <taxon>Bacteria</taxon>
        <taxon>Pseudomonadati</taxon>
        <taxon>Pseudomonadota</taxon>
        <taxon>Alphaproteobacteria</taxon>
        <taxon>Acetobacterales</taxon>
        <taxon>Elioraeaceae</taxon>
        <taxon>Elioraea</taxon>
    </lineage>
</organism>
<evidence type="ECO:0000259" key="5">
    <source>
        <dbReference type="Pfam" id="PF04116"/>
    </source>
</evidence>
<sequence length="319" mass="35859">MGDAIGNAWVDLKVWLFERLILPGLYAAGLMQWEEAAFKWLDFALLGAATVLVSFLVCRPLEAALPVERWEGDRSSVRTDVTYTLLNRLGIVPLFAFVALQPLEVAWDALLANLGLIPPTLETLVPPLRDWPVVTFLLYVVILDFSEYWRHRFQHRFEWWWALHSLHHAQRQMTFWTDDRNHLLDDLIAGFWFAGVAVLIGVPPGQFPLLVLLVRVMESLSHANVRLDFGPLGRVVVSPHFHRLHHALDHDEGIGARAHGVNFGVLLPVWDILFGTARFGGAYPATGDRSGSERLATGSWLGTQVEGAKRLIRTLAGRG</sequence>
<evidence type="ECO:0000313" key="7">
    <source>
        <dbReference type="Proteomes" id="UP000694001"/>
    </source>
</evidence>
<keyword evidence="7" id="KW-1185">Reference proteome</keyword>
<evidence type="ECO:0000256" key="1">
    <source>
        <dbReference type="ARBA" id="ARBA00004370"/>
    </source>
</evidence>
<evidence type="ECO:0000256" key="2">
    <source>
        <dbReference type="ARBA" id="ARBA00022692"/>
    </source>
</evidence>
<protein>
    <submittedName>
        <fullName evidence="6">Sterol desaturase family protein</fullName>
    </submittedName>
</protein>
<keyword evidence="3" id="KW-1133">Transmembrane helix</keyword>
<dbReference type="KEGG" id="elio:KO353_09280"/>
<keyword evidence="4" id="KW-0472">Membrane</keyword>
<dbReference type="Proteomes" id="UP000694001">
    <property type="component" value="Chromosome"/>
</dbReference>
<dbReference type="GO" id="GO:0008610">
    <property type="term" value="P:lipid biosynthetic process"/>
    <property type="evidence" value="ECO:0007669"/>
    <property type="project" value="InterPro"/>
</dbReference>
<proteinExistence type="predicted"/>
<dbReference type="GO" id="GO:0005506">
    <property type="term" value="F:iron ion binding"/>
    <property type="evidence" value="ECO:0007669"/>
    <property type="project" value="InterPro"/>
</dbReference>
<dbReference type="Pfam" id="PF04116">
    <property type="entry name" value="FA_hydroxylase"/>
    <property type="match status" value="1"/>
</dbReference>
<name>A0A975TZR2_9PROT</name>
<gene>
    <name evidence="6" type="ORF">KO353_09280</name>
</gene>
<evidence type="ECO:0000256" key="3">
    <source>
        <dbReference type="ARBA" id="ARBA00022989"/>
    </source>
</evidence>
<dbReference type="GO" id="GO:0016491">
    <property type="term" value="F:oxidoreductase activity"/>
    <property type="evidence" value="ECO:0007669"/>
    <property type="project" value="InterPro"/>
</dbReference>
<comment type="subcellular location">
    <subcellularLocation>
        <location evidence="1">Membrane</location>
    </subcellularLocation>
</comment>
<reference evidence="6" key="1">
    <citation type="submission" date="2021-06" db="EMBL/GenBank/DDBJ databases">
        <title>Elioraea tepida, sp. nov., a moderately thermophilic aerobic anoxygenic phototrophic bacterium isolated from an alkaline siliceous hot spring mat community in Yellowstone National Park, WY, USA.</title>
        <authorList>
            <person name="Saini M.K."/>
            <person name="Yoshida S."/>
            <person name="Sebastian A."/>
            <person name="Hirose S."/>
            <person name="Hara E."/>
            <person name="Tamaki H."/>
            <person name="Soulier N.T."/>
            <person name="Albert I."/>
            <person name="Hanada S."/>
            <person name="Bryant D.A."/>
            <person name="Tank M."/>
        </authorList>
    </citation>
    <scope>NUCLEOTIDE SEQUENCE</scope>
    <source>
        <strain evidence="6">MS-P2</strain>
    </source>
</reference>
<dbReference type="PANTHER" id="PTHR11863">
    <property type="entry name" value="STEROL DESATURASE"/>
    <property type="match status" value="1"/>
</dbReference>
<dbReference type="InterPro" id="IPR050307">
    <property type="entry name" value="Sterol_Desaturase_Related"/>
</dbReference>
<dbReference type="RefSeq" id="WP_218284381.1">
    <property type="nucleotide sequence ID" value="NZ_CP076448.1"/>
</dbReference>
<accession>A0A975TZR2</accession>
<evidence type="ECO:0000256" key="4">
    <source>
        <dbReference type="ARBA" id="ARBA00023136"/>
    </source>
</evidence>